<protein>
    <recommendedName>
        <fullName evidence="8">AP2/ERF domain-containing protein</fullName>
    </recommendedName>
</protein>
<evidence type="ECO:0000313" key="9">
    <source>
        <dbReference type="EMBL" id="KAK9911003.1"/>
    </source>
</evidence>
<keyword evidence="5" id="KW-0539">Nucleus</keyword>
<dbReference type="SMART" id="SM00380">
    <property type="entry name" value="AP2"/>
    <property type="match status" value="1"/>
</dbReference>
<dbReference type="GO" id="GO:0003677">
    <property type="term" value="F:DNA binding"/>
    <property type="evidence" value="ECO:0007669"/>
    <property type="project" value="UniProtKB-KW"/>
</dbReference>
<evidence type="ECO:0000256" key="5">
    <source>
        <dbReference type="ARBA" id="ARBA00023242"/>
    </source>
</evidence>
<dbReference type="AlphaFoldDB" id="A0AAW1VVS8"/>
<dbReference type="GO" id="GO:0003700">
    <property type="term" value="F:DNA-binding transcription factor activity"/>
    <property type="evidence" value="ECO:0007669"/>
    <property type="project" value="InterPro"/>
</dbReference>
<keyword evidence="4" id="KW-0804">Transcription</keyword>
<dbReference type="PRINTS" id="PR00367">
    <property type="entry name" value="ETHRSPELEMNT"/>
</dbReference>
<dbReference type="PROSITE" id="PS51032">
    <property type="entry name" value="AP2_ERF"/>
    <property type="match status" value="1"/>
</dbReference>
<evidence type="ECO:0000256" key="3">
    <source>
        <dbReference type="ARBA" id="ARBA00023125"/>
    </source>
</evidence>
<keyword evidence="3" id="KW-0238">DNA-binding</keyword>
<dbReference type="Gene3D" id="3.30.730.10">
    <property type="entry name" value="AP2/ERF domain"/>
    <property type="match status" value="1"/>
</dbReference>
<comment type="similarity">
    <text evidence="6">Belongs to the AP2/ERF transcription factor family. ERF subfamily.</text>
</comment>
<dbReference type="EMBL" id="JBEDUW010000007">
    <property type="protein sequence ID" value="KAK9911003.1"/>
    <property type="molecule type" value="Genomic_DNA"/>
</dbReference>
<dbReference type="Proteomes" id="UP001457282">
    <property type="component" value="Unassembled WGS sequence"/>
</dbReference>
<proteinExistence type="inferred from homology"/>
<evidence type="ECO:0000256" key="6">
    <source>
        <dbReference type="ARBA" id="ARBA00024343"/>
    </source>
</evidence>
<feature type="domain" description="AP2/ERF" evidence="8">
    <location>
        <begin position="89"/>
        <end position="147"/>
    </location>
</feature>
<keyword evidence="2" id="KW-0805">Transcription regulation</keyword>
<dbReference type="InterPro" id="IPR016177">
    <property type="entry name" value="DNA-bd_dom_sf"/>
</dbReference>
<evidence type="ECO:0000256" key="7">
    <source>
        <dbReference type="SAM" id="MobiDB-lite"/>
    </source>
</evidence>
<evidence type="ECO:0000256" key="1">
    <source>
        <dbReference type="ARBA" id="ARBA00004123"/>
    </source>
</evidence>
<evidence type="ECO:0000313" key="10">
    <source>
        <dbReference type="Proteomes" id="UP001457282"/>
    </source>
</evidence>
<dbReference type="Pfam" id="PF00847">
    <property type="entry name" value="AP2"/>
    <property type="match status" value="1"/>
</dbReference>
<comment type="subcellular location">
    <subcellularLocation>
        <location evidence="1">Nucleus</location>
    </subcellularLocation>
</comment>
<dbReference type="InterPro" id="IPR044808">
    <property type="entry name" value="ERF_plant"/>
</dbReference>
<dbReference type="FunFam" id="3.30.730.10:FF:000001">
    <property type="entry name" value="Ethylene-responsive transcription factor 2"/>
    <property type="match status" value="1"/>
</dbReference>
<evidence type="ECO:0000259" key="8">
    <source>
        <dbReference type="PROSITE" id="PS51032"/>
    </source>
</evidence>
<sequence>MSTETESFSNSNWALLESIRQHLLDDDFEFDTQSTVFTDSADQSTSSSNSSEISSNDLEITEEPDQAFKGKLELEVEARGHNAPSGQRHFRGVRRRPWGKYAAEIRDRKKNGIRVWLGTYETAEDAGLAYDRAAFKMRGSKAKLNFPHLIGTHDMEVGRIGPKRRSPEPSSPSSEDGSPKPKRRRSGVDSASAKAKLDKAAQEFHVFQVDSFTFGSELLVEDMVLLSPSECSDIFSFL</sequence>
<gene>
    <name evidence="9" type="ORF">M0R45_034932</name>
</gene>
<dbReference type="PANTHER" id="PTHR31190">
    <property type="entry name" value="DNA-BINDING DOMAIN"/>
    <property type="match status" value="1"/>
</dbReference>
<comment type="caution">
    <text evidence="9">The sequence shown here is derived from an EMBL/GenBank/DDBJ whole genome shotgun (WGS) entry which is preliminary data.</text>
</comment>
<organism evidence="9 10">
    <name type="scientific">Rubus argutus</name>
    <name type="common">Southern blackberry</name>
    <dbReference type="NCBI Taxonomy" id="59490"/>
    <lineage>
        <taxon>Eukaryota</taxon>
        <taxon>Viridiplantae</taxon>
        <taxon>Streptophyta</taxon>
        <taxon>Embryophyta</taxon>
        <taxon>Tracheophyta</taxon>
        <taxon>Spermatophyta</taxon>
        <taxon>Magnoliopsida</taxon>
        <taxon>eudicotyledons</taxon>
        <taxon>Gunneridae</taxon>
        <taxon>Pentapetalae</taxon>
        <taxon>rosids</taxon>
        <taxon>fabids</taxon>
        <taxon>Rosales</taxon>
        <taxon>Rosaceae</taxon>
        <taxon>Rosoideae</taxon>
        <taxon>Rosoideae incertae sedis</taxon>
        <taxon>Rubus</taxon>
    </lineage>
</organism>
<dbReference type="InterPro" id="IPR036955">
    <property type="entry name" value="AP2/ERF_dom_sf"/>
</dbReference>
<dbReference type="InterPro" id="IPR001471">
    <property type="entry name" value="AP2/ERF_dom"/>
</dbReference>
<accession>A0AAW1VVS8</accession>
<evidence type="ECO:0000256" key="4">
    <source>
        <dbReference type="ARBA" id="ARBA00023163"/>
    </source>
</evidence>
<feature type="region of interest" description="Disordered" evidence="7">
    <location>
        <begin position="155"/>
        <end position="192"/>
    </location>
</feature>
<reference evidence="9 10" key="1">
    <citation type="journal article" date="2023" name="G3 (Bethesda)">
        <title>A chromosome-length genome assembly and annotation of blackberry (Rubus argutus, cv. 'Hillquist').</title>
        <authorList>
            <person name="Bruna T."/>
            <person name="Aryal R."/>
            <person name="Dudchenko O."/>
            <person name="Sargent D.J."/>
            <person name="Mead D."/>
            <person name="Buti M."/>
            <person name="Cavallini A."/>
            <person name="Hytonen T."/>
            <person name="Andres J."/>
            <person name="Pham M."/>
            <person name="Weisz D."/>
            <person name="Mascagni F."/>
            <person name="Usai G."/>
            <person name="Natali L."/>
            <person name="Bassil N."/>
            <person name="Fernandez G.E."/>
            <person name="Lomsadze A."/>
            <person name="Armour M."/>
            <person name="Olukolu B."/>
            <person name="Poorten T."/>
            <person name="Britton C."/>
            <person name="Davik J."/>
            <person name="Ashrafi H."/>
            <person name="Aiden E.L."/>
            <person name="Borodovsky M."/>
            <person name="Worthington M."/>
        </authorList>
    </citation>
    <scope>NUCLEOTIDE SEQUENCE [LARGE SCALE GENOMIC DNA]</scope>
    <source>
        <strain evidence="9">PI 553951</strain>
    </source>
</reference>
<dbReference type="GO" id="GO:0009873">
    <property type="term" value="P:ethylene-activated signaling pathway"/>
    <property type="evidence" value="ECO:0007669"/>
    <property type="project" value="InterPro"/>
</dbReference>
<dbReference type="CDD" id="cd00018">
    <property type="entry name" value="AP2"/>
    <property type="match status" value="1"/>
</dbReference>
<feature type="region of interest" description="Disordered" evidence="7">
    <location>
        <begin position="39"/>
        <end position="62"/>
    </location>
</feature>
<dbReference type="GO" id="GO:0005634">
    <property type="term" value="C:nucleus"/>
    <property type="evidence" value="ECO:0007669"/>
    <property type="project" value="UniProtKB-SubCell"/>
</dbReference>
<evidence type="ECO:0000256" key="2">
    <source>
        <dbReference type="ARBA" id="ARBA00023015"/>
    </source>
</evidence>
<keyword evidence="10" id="KW-1185">Reference proteome</keyword>
<dbReference type="PANTHER" id="PTHR31190:SF449">
    <property type="entry name" value="AP2_ERF DOMAIN-CONTAINING PROTEIN"/>
    <property type="match status" value="1"/>
</dbReference>
<dbReference type="SUPFAM" id="SSF54171">
    <property type="entry name" value="DNA-binding domain"/>
    <property type="match status" value="1"/>
</dbReference>
<name>A0AAW1VVS8_RUBAR</name>
<feature type="compositionally biased region" description="Low complexity" evidence="7">
    <location>
        <begin position="40"/>
        <end position="55"/>
    </location>
</feature>